<accession>A0ABS9T9V5</accession>
<evidence type="ECO:0000313" key="3">
    <source>
        <dbReference type="Proteomes" id="UP001299970"/>
    </source>
</evidence>
<dbReference type="Proteomes" id="UP001299970">
    <property type="component" value="Unassembled WGS sequence"/>
</dbReference>
<comment type="caution">
    <text evidence="2">The sequence shown here is derived from an EMBL/GenBank/DDBJ whole genome shotgun (WGS) entry which is preliminary data.</text>
</comment>
<evidence type="ECO:0000313" key="2">
    <source>
        <dbReference type="EMBL" id="MCH6165315.1"/>
    </source>
</evidence>
<dbReference type="RefSeq" id="WP_241035339.1">
    <property type="nucleotide sequence ID" value="NZ_BAAAJF010000023.1"/>
</dbReference>
<reference evidence="2 3" key="1">
    <citation type="submission" date="2022-03" db="EMBL/GenBank/DDBJ databases">
        <title>Pseudonocardia alaer sp. nov., a novel actinomycete isolated from reed forest soil.</title>
        <authorList>
            <person name="Wang L."/>
        </authorList>
    </citation>
    <scope>NUCLEOTIDE SEQUENCE [LARGE SCALE GENOMIC DNA]</scope>
    <source>
        <strain evidence="2 3">Y-16303</strain>
    </source>
</reference>
<keyword evidence="3" id="KW-1185">Reference proteome</keyword>
<sequence length="60" mass="6736">MAHTRANSKARQDELDRMFTMITDCEGVVTQAEARDQRFATSDSAKAKANRERFPAFGEA</sequence>
<feature type="compositionally biased region" description="Basic and acidic residues" evidence="1">
    <location>
        <begin position="45"/>
        <end position="54"/>
    </location>
</feature>
<name>A0ABS9T9V5_9PSEU</name>
<gene>
    <name evidence="2" type="ORF">MMF94_06450</name>
</gene>
<feature type="region of interest" description="Disordered" evidence="1">
    <location>
        <begin position="38"/>
        <end position="60"/>
    </location>
</feature>
<evidence type="ECO:0000256" key="1">
    <source>
        <dbReference type="SAM" id="MobiDB-lite"/>
    </source>
</evidence>
<dbReference type="EMBL" id="JAKXMK010000004">
    <property type="protein sequence ID" value="MCH6165315.1"/>
    <property type="molecule type" value="Genomic_DNA"/>
</dbReference>
<protein>
    <submittedName>
        <fullName evidence="2">Uncharacterized protein</fullName>
    </submittedName>
</protein>
<organism evidence="2 3">
    <name type="scientific">Pseudonocardia alaniniphila</name>
    <dbReference type="NCBI Taxonomy" id="75291"/>
    <lineage>
        <taxon>Bacteria</taxon>
        <taxon>Bacillati</taxon>
        <taxon>Actinomycetota</taxon>
        <taxon>Actinomycetes</taxon>
        <taxon>Pseudonocardiales</taxon>
        <taxon>Pseudonocardiaceae</taxon>
        <taxon>Pseudonocardia</taxon>
    </lineage>
</organism>
<proteinExistence type="predicted"/>